<dbReference type="GO" id="GO:0051209">
    <property type="term" value="P:release of sequestered calcium ion into cytosol"/>
    <property type="evidence" value="ECO:0007669"/>
    <property type="project" value="TreeGrafter"/>
</dbReference>
<feature type="active site" evidence="12">
    <location>
        <position position="372"/>
    </location>
</feature>
<proteinExistence type="predicted"/>
<evidence type="ECO:0000313" key="18">
    <source>
        <dbReference type="Ensembl" id="ENSCCRP00000159301.1"/>
    </source>
</evidence>
<dbReference type="CDD" id="cd13361">
    <property type="entry name" value="PH_PLC_beta"/>
    <property type="match status" value="1"/>
</dbReference>
<evidence type="ECO:0000256" key="2">
    <source>
        <dbReference type="ARBA" id="ARBA00022490"/>
    </source>
</evidence>
<evidence type="ECO:0000259" key="16">
    <source>
        <dbReference type="PROSITE" id="PS50004"/>
    </source>
</evidence>
<dbReference type="Pfam" id="PF17787">
    <property type="entry name" value="PH_14"/>
    <property type="match status" value="1"/>
</dbReference>
<dbReference type="SMART" id="SM00148">
    <property type="entry name" value="PLCXc"/>
    <property type="match status" value="1"/>
</dbReference>
<feature type="region of interest" description="Disordered" evidence="15">
    <location>
        <begin position="852"/>
        <end position="972"/>
    </location>
</feature>
<dbReference type="InterPro" id="IPR014815">
    <property type="entry name" value="PLC-beta_C"/>
</dbReference>
<name>A0A9J8BYR9_CYPCA</name>
<dbReference type="GeneTree" id="ENSGT00940000159326"/>
<dbReference type="AlphaFoldDB" id="A0A9J8BYR9"/>
<dbReference type="GO" id="GO:0004435">
    <property type="term" value="F:phosphatidylinositol-4,5-bisphosphate phospholipase C activity"/>
    <property type="evidence" value="ECO:0007669"/>
    <property type="project" value="UniProtKB-UniRule"/>
</dbReference>
<keyword evidence="14" id="KW-0175">Coiled coil</keyword>
<keyword evidence="3" id="KW-0597">Phosphoprotein</keyword>
<feature type="domain" description="PI-PLC Y-box" evidence="17">
    <location>
        <begin position="549"/>
        <end position="665"/>
    </location>
</feature>
<keyword evidence="7 11" id="KW-0443">Lipid metabolism</keyword>
<evidence type="ECO:0000256" key="12">
    <source>
        <dbReference type="PIRSR" id="PIRSR000956-1"/>
    </source>
</evidence>
<dbReference type="InterPro" id="IPR001711">
    <property type="entry name" value="PLipase_C_Pinositol-sp_Y"/>
</dbReference>
<dbReference type="InterPro" id="IPR001192">
    <property type="entry name" value="PI-PLC_fam"/>
</dbReference>
<dbReference type="Pfam" id="PF00168">
    <property type="entry name" value="C2"/>
    <property type="match status" value="1"/>
</dbReference>
<dbReference type="InterPro" id="IPR011992">
    <property type="entry name" value="EF-hand-dom_pair"/>
</dbReference>
<comment type="subcellular location">
    <subcellularLocation>
        <location evidence="1">Cytoplasm</location>
    </subcellularLocation>
</comment>
<evidence type="ECO:0000256" key="8">
    <source>
        <dbReference type="ARBA" id="ARBA00023224"/>
    </source>
</evidence>
<evidence type="ECO:0000256" key="9">
    <source>
        <dbReference type="ARBA" id="ARBA00023674"/>
    </source>
</evidence>
<dbReference type="Gene3D" id="2.30.29.240">
    <property type="match status" value="1"/>
</dbReference>
<feature type="region of interest" description="Disordered" evidence="15">
    <location>
        <begin position="1013"/>
        <end position="1035"/>
    </location>
</feature>
<feature type="compositionally biased region" description="Low complexity" evidence="15">
    <location>
        <begin position="1108"/>
        <end position="1117"/>
    </location>
</feature>
<dbReference type="PIRSF" id="PIRSF000956">
    <property type="entry name" value="PLC-beta"/>
    <property type="match status" value="1"/>
</dbReference>
<dbReference type="Pfam" id="PF00387">
    <property type="entry name" value="PI-PLC-Y"/>
    <property type="match status" value="1"/>
</dbReference>
<keyword evidence="4 11" id="KW-0378">Hydrolase</keyword>
<dbReference type="Ensembl" id="ENSCCRT00000185522.1">
    <property type="protein sequence ID" value="ENSCCRP00000159301.1"/>
    <property type="gene ID" value="ENSCCRG00000081258.1"/>
</dbReference>
<dbReference type="SUPFAM" id="SSF47473">
    <property type="entry name" value="EF-hand"/>
    <property type="match status" value="1"/>
</dbReference>
<dbReference type="SUPFAM" id="SSF50729">
    <property type="entry name" value="PH domain-like"/>
    <property type="match status" value="1"/>
</dbReference>
<accession>A0A9J8BYR9</accession>
<dbReference type="Gene3D" id="1.10.238.10">
    <property type="entry name" value="EF-hand"/>
    <property type="match status" value="1"/>
</dbReference>
<dbReference type="InterPro" id="IPR000909">
    <property type="entry name" value="PLipase_C_PInositol-sp_X_dom"/>
</dbReference>
<dbReference type="InterPro" id="IPR000008">
    <property type="entry name" value="C2_dom"/>
</dbReference>
<evidence type="ECO:0000256" key="6">
    <source>
        <dbReference type="ARBA" id="ARBA00022963"/>
    </source>
</evidence>
<dbReference type="PANTHER" id="PTHR10336">
    <property type="entry name" value="PHOSPHOINOSITIDE-SPECIFIC PHOSPHOLIPASE C FAMILY PROTEIN"/>
    <property type="match status" value="1"/>
</dbReference>
<dbReference type="FunFam" id="1.10.238.10:FF:000005">
    <property type="entry name" value="Phosphoinositide phospholipase C"/>
    <property type="match status" value="1"/>
</dbReference>
<dbReference type="SMART" id="SM00239">
    <property type="entry name" value="C2"/>
    <property type="match status" value="1"/>
</dbReference>
<dbReference type="EC" id="3.1.4.11" evidence="11"/>
<evidence type="ECO:0000256" key="5">
    <source>
        <dbReference type="ARBA" id="ARBA00022837"/>
    </source>
</evidence>
<dbReference type="Pfam" id="PF00388">
    <property type="entry name" value="PI-PLC-X"/>
    <property type="match status" value="1"/>
</dbReference>
<feature type="active site" evidence="12">
    <location>
        <position position="325"/>
    </location>
</feature>
<feature type="binding site" evidence="13">
    <location>
        <position position="326"/>
    </location>
    <ligand>
        <name>Ca(2+)</name>
        <dbReference type="ChEBI" id="CHEBI:29108"/>
    </ligand>
</feature>
<evidence type="ECO:0000256" key="15">
    <source>
        <dbReference type="SAM" id="MobiDB-lite"/>
    </source>
</evidence>
<feature type="compositionally biased region" description="Basic and acidic residues" evidence="15">
    <location>
        <begin position="1049"/>
        <end position="1078"/>
    </location>
</feature>
<dbReference type="GO" id="GO:0005509">
    <property type="term" value="F:calcium ion binding"/>
    <property type="evidence" value="ECO:0007669"/>
    <property type="project" value="UniProtKB-UniRule"/>
</dbReference>
<keyword evidence="13" id="KW-0479">Metal-binding</keyword>
<feature type="domain" description="C2" evidence="16">
    <location>
        <begin position="665"/>
        <end position="792"/>
    </location>
</feature>
<keyword evidence="19" id="KW-1185">Reference proteome</keyword>
<dbReference type="GO" id="GO:0048015">
    <property type="term" value="P:phosphatidylinositol-mediated signaling"/>
    <property type="evidence" value="ECO:0007669"/>
    <property type="project" value="TreeGrafter"/>
</dbReference>
<evidence type="ECO:0000256" key="10">
    <source>
        <dbReference type="ARBA" id="ARBA00023726"/>
    </source>
</evidence>
<dbReference type="CDD" id="cd08591">
    <property type="entry name" value="PI-PLCc_beta"/>
    <property type="match status" value="1"/>
</dbReference>
<comment type="catalytic activity">
    <reaction evidence="10">
        <text>a 1,2-diacyl-sn-glycero-3-phospho-(1D-myo-inositol) + H2O = 1D-myo-inositol 1-phosphate + a 1,2-diacyl-sn-glycerol + H(+)</text>
        <dbReference type="Rhea" id="RHEA:43484"/>
        <dbReference type="ChEBI" id="CHEBI:15377"/>
        <dbReference type="ChEBI" id="CHEBI:15378"/>
        <dbReference type="ChEBI" id="CHEBI:17815"/>
        <dbReference type="ChEBI" id="CHEBI:57880"/>
        <dbReference type="ChEBI" id="CHEBI:58433"/>
    </reaction>
    <physiologicalReaction direction="left-to-right" evidence="10">
        <dbReference type="Rhea" id="RHEA:43485"/>
    </physiologicalReaction>
</comment>
<dbReference type="Gene3D" id="2.60.40.150">
    <property type="entry name" value="C2 domain"/>
    <property type="match status" value="1"/>
</dbReference>
<feature type="compositionally biased region" description="Basic and acidic residues" evidence="15">
    <location>
        <begin position="884"/>
        <end position="934"/>
    </location>
</feature>
<comment type="catalytic activity">
    <reaction evidence="9">
        <text>a 1,2-diacyl-sn-glycero-3-phospho-(1D-myo-inositol-4,5-bisphosphate) + H2O = 1D-myo-inositol 1,4,5-trisphosphate + a 1,2-diacyl-sn-glycerol + H(+)</text>
        <dbReference type="Rhea" id="RHEA:33179"/>
        <dbReference type="ChEBI" id="CHEBI:15377"/>
        <dbReference type="ChEBI" id="CHEBI:15378"/>
        <dbReference type="ChEBI" id="CHEBI:17815"/>
        <dbReference type="ChEBI" id="CHEBI:58456"/>
        <dbReference type="ChEBI" id="CHEBI:203600"/>
        <dbReference type="EC" id="3.1.4.11"/>
    </reaction>
    <physiologicalReaction direction="left-to-right" evidence="9">
        <dbReference type="Rhea" id="RHEA:33180"/>
    </physiologicalReaction>
</comment>
<feature type="compositionally biased region" description="Acidic residues" evidence="15">
    <location>
        <begin position="516"/>
        <end position="528"/>
    </location>
</feature>
<keyword evidence="5 13" id="KW-0106">Calcium</keyword>
<dbReference type="PROSITE" id="PS50008">
    <property type="entry name" value="PIPLC_Y_DOMAIN"/>
    <property type="match status" value="1"/>
</dbReference>
<dbReference type="InterPro" id="IPR035892">
    <property type="entry name" value="C2_domain_sf"/>
</dbReference>
<feature type="binding site" evidence="13">
    <location>
        <position position="357"/>
    </location>
    <ligand>
        <name>Ca(2+)</name>
        <dbReference type="ChEBI" id="CHEBI:29108"/>
    </ligand>
</feature>
<feature type="compositionally biased region" description="Low complexity" evidence="15">
    <location>
        <begin position="868"/>
        <end position="879"/>
    </location>
</feature>
<evidence type="ECO:0000256" key="3">
    <source>
        <dbReference type="ARBA" id="ARBA00022553"/>
    </source>
</evidence>
<feature type="binding site" evidence="13">
    <location>
        <position position="406"/>
    </location>
    <ligand>
        <name>Ca(2+)</name>
        <dbReference type="ChEBI" id="CHEBI:29108"/>
    </ligand>
</feature>
<dbReference type="SUPFAM" id="SSF51695">
    <property type="entry name" value="PLC-like phosphodiesterases"/>
    <property type="match status" value="1"/>
</dbReference>
<evidence type="ECO:0000256" key="11">
    <source>
        <dbReference type="PIRNR" id="PIRNR000956"/>
    </source>
</evidence>
<sequence>MNRNRYTLQEPDVKEYLVKGDRFTKWKEDSKKTTPVTMKMDPKGFYLYWINQSKENEFLDIATIRDTRAGKYAKLPKHPKVRNVFNMDFPDSHHLAKALTIVTGPDTVNLTYHNFFAAKEVAQMWADDILAIAYNTLRANACRQFFLEKVYVRLSLQTNKDGKIPVKNIFKMFPADKKRVEAALVAANLPKGKFDTIKPDVFTEAAFKTFILHLCPRPEINEIFTSFTKGKGFMTKEMLTKFLNEKQRDSRLNEELFPLVRPEQVKNLIEKYEPSSSNASRGQISPEGLMFYLMGSETSVVKLDKLAQSHDMTQPIPHYFVKSSHNTYLTAGQLTGVSSPEMYRQCLLAGCRCLELDCWKGKPPDEEPIITHGFTMTTEILFKDVIEAIAESAFKTSKYPVVLSFENHVDSVKQQEKMANYCRTIFGDALLVDVLDKYPLKPGHPVPSPSELMGKILIKNKKSSAPPSKPEQAKKASGPEQANASPDDSESNQPTDPNQPAPTNPESSDPPQATDDREEHDDHDEQDEEKMKNSDEGTAGQEVTAYEEMSALVNYVQPNKFISFENAAKKNKSFVISSFVETKGESLIAKNAVDWVEYNKRQMSRIYPKGTRVDSSNYSPQPFWTAGCQFVALNYQTMDFPMQLNMALFEFNGRTGYLLKHDVVRRSDKKFDPFTDRIDTIIASTLTIKIYSGQFLSEKHVKTGVEVELIGLPKDPKRKYRTKWSTTPNGINPEWNEEPFVFEKILLPEMAYLRLVVQEEGGKFLGHRIIPLDAMQTGFQHICLRSESNMPLTLPSVFVHIEVKDYIPAAFADFSDALFNPVKTSKPPKTESLTYVCEYELPVTDGAQTVATPAPAAETKAAEEAPAEGDAAPPAEQTPAPEPAKLEEKPEPEPKPEEKPEPEPKPEEKPEPEAKPEPEPKPEEKPDPEPKAEENSEAAAAADAVVTETKESTEETPSDPSDPTTVTCEELQQHKNFLKVAKKQEKDLKDMEKKFQKKREELVQKYSDQFKALKKKSTGKKSGDDPGDQINELKQKLKSELRALLVEQHDQIKKKKEQNNTERMTKLLEMATEKHCSEVKALNSEPKKKDKMKKCKSTEQLDNDKAQSADNSSADASPQEQSLKKKQAATLGSIRELISQLNKDTVAEHAKKMWSLPGDLSEAINSCLQPHFPEHVEKAGENRSENTGQYNHVFVG</sequence>
<evidence type="ECO:0000313" key="19">
    <source>
        <dbReference type="Proteomes" id="UP001108240"/>
    </source>
</evidence>
<keyword evidence="8 11" id="KW-0807">Transducer</keyword>
<dbReference type="CDD" id="cd00275">
    <property type="entry name" value="C2_PLC_like"/>
    <property type="match status" value="1"/>
</dbReference>
<dbReference type="Proteomes" id="UP001108240">
    <property type="component" value="Unplaced"/>
</dbReference>
<dbReference type="SUPFAM" id="SSF49562">
    <property type="entry name" value="C2 domain (Calcium/lipid-binding domain, CaLB)"/>
    <property type="match status" value="1"/>
</dbReference>
<feature type="region of interest" description="Disordered" evidence="15">
    <location>
        <begin position="1049"/>
        <end position="1129"/>
    </location>
</feature>
<comment type="cofactor">
    <cofactor evidence="13">
        <name>Ca(2+)</name>
        <dbReference type="ChEBI" id="CHEBI:29108"/>
    </cofactor>
    <text evidence="13">Binds 1 Ca(2+) ion per subunit.</text>
</comment>
<dbReference type="GO" id="GO:0005737">
    <property type="term" value="C:cytoplasm"/>
    <property type="evidence" value="ECO:0007669"/>
    <property type="project" value="UniProtKB-SubCell"/>
</dbReference>
<dbReference type="SMART" id="SM00149">
    <property type="entry name" value="PLCYc"/>
    <property type="match status" value="1"/>
</dbReference>
<dbReference type="PROSITE" id="PS50007">
    <property type="entry name" value="PIPLC_X_DOMAIN"/>
    <property type="match status" value="1"/>
</dbReference>
<dbReference type="Pfam" id="PF22631">
    <property type="entry name" value="PLCB1-4-like_EFh"/>
    <property type="match status" value="1"/>
</dbReference>
<feature type="coiled-coil region" evidence="14">
    <location>
        <begin position="974"/>
        <end position="1001"/>
    </location>
</feature>
<evidence type="ECO:0000256" key="14">
    <source>
        <dbReference type="SAM" id="Coils"/>
    </source>
</evidence>
<dbReference type="PRINTS" id="PR00390">
    <property type="entry name" value="PHPHLIPASEC"/>
</dbReference>
<dbReference type="GO" id="GO:0007186">
    <property type="term" value="P:G protein-coupled receptor signaling pathway"/>
    <property type="evidence" value="ECO:0007669"/>
    <property type="project" value="TreeGrafter"/>
</dbReference>
<evidence type="ECO:0000256" key="1">
    <source>
        <dbReference type="ARBA" id="ARBA00004496"/>
    </source>
</evidence>
<dbReference type="FunFam" id="2.60.40.150:FF:000105">
    <property type="entry name" value="1-phosphatidylinositol 4,5-bisphosphate phosphodiesterase"/>
    <property type="match status" value="1"/>
</dbReference>
<evidence type="ECO:0000259" key="17">
    <source>
        <dbReference type="PROSITE" id="PS50008"/>
    </source>
</evidence>
<feature type="compositionally biased region" description="Polar residues" evidence="15">
    <location>
        <begin position="480"/>
        <end position="496"/>
    </location>
</feature>
<dbReference type="GO" id="GO:0016042">
    <property type="term" value="P:lipid catabolic process"/>
    <property type="evidence" value="ECO:0007669"/>
    <property type="project" value="UniProtKB-KW"/>
</dbReference>
<feature type="compositionally biased region" description="Basic and acidic residues" evidence="15">
    <location>
        <begin position="1096"/>
        <end position="1107"/>
    </location>
</feature>
<organism evidence="18 19">
    <name type="scientific">Cyprinus carpio carpio</name>
    <dbReference type="NCBI Taxonomy" id="630221"/>
    <lineage>
        <taxon>Eukaryota</taxon>
        <taxon>Metazoa</taxon>
        <taxon>Chordata</taxon>
        <taxon>Craniata</taxon>
        <taxon>Vertebrata</taxon>
        <taxon>Euteleostomi</taxon>
        <taxon>Actinopterygii</taxon>
        <taxon>Neopterygii</taxon>
        <taxon>Teleostei</taxon>
        <taxon>Ostariophysi</taxon>
        <taxon>Cypriniformes</taxon>
        <taxon>Cyprinidae</taxon>
        <taxon>Cyprininae</taxon>
        <taxon>Cyprinus</taxon>
    </lineage>
</organism>
<feature type="region of interest" description="Disordered" evidence="15">
    <location>
        <begin position="461"/>
        <end position="539"/>
    </location>
</feature>
<evidence type="ECO:0000256" key="13">
    <source>
        <dbReference type="PIRSR" id="PIRSR000956-2"/>
    </source>
</evidence>
<dbReference type="InterPro" id="IPR037862">
    <property type="entry name" value="PLC-beta_PH"/>
</dbReference>
<evidence type="ECO:0000256" key="4">
    <source>
        <dbReference type="ARBA" id="ARBA00022801"/>
    </source>
</evidence>
<dbReference type="InterPro" id="IPR016280">
    <property type="entry name" value="PLC-beta"/>
</dbReference>
<reference evidence="18" key="2">
    <citation type="submission" date="2025-09" db="UniProtKB">
        <authorList>
            <consortium name="Ensembl"/>
        </authorList>
    </citation>
    <scope>IDENTIFICATION</scope>
</reference>
<dbReference type="SUPFAM" id="SSF69989">
    <property type="entry name" value="C-terminal domain of PLC-beta"/>
    <property type="match status" value="1"/>
</dbReference>
<keyword evidence="6 11" id="KW-0442">Lipid degradation</keyword>
<dbReference type="InterPro" id="IPR042531">
    <property type="entry name" value="PLC-beta_C_sf"/>
</dbReference>
<feature type="binding site" evidence="13">
    <location>
        <position position="355"/>
    </location>
    <ligand>
        <name>Ca(2+)</name>
        <dbReference type="ChEBI" id="CHEBI:29108"/>
    </ligand>
</feature>
<dbReference type="InterPro" id="IPR017946">
    <property type="entry name" value="PLC-like_Pdiesterase_TIM-brl"/>
</dbReference>
<dbReference type="InterPro" id="IPR053945">
    <property type="entry name" value="PLCB1-4-like_EFh"/>
</dbReference>
<feature type="compositionally biased region" description="Low complexity" evidence="15">
    <location>
        <begin position="937"/>
        <end position="947"/>
    </location>
</feature>
<dbReference type="Pfam" id="PF08703">
    <property type="entry name" value="PLC-beta_C"/>
    <property type="match status" value="1"/>
</dbReference>
<keyword evidence="2" id="KW-0963">Cytoplasm</keyword>
<reference evidence="18" key="1">
    <citation type="submission" date="2025-08" db="UniProtKB">
        <authorList>
            <consortium name="Ensembl"/>
        </authorList>
    </citation>
    <scope>IDENTIFICATION</scope>
</reference>
<dbReference type="PROSITE" id="PS50004">
    <property type="entry name" value="C2"/>
    <property type="match status" value="1"/>
</dbReference>
<dbReference type="GO" id="GO:0046488">
    <property type="term" value="P:phosphatidylinositol metabolic process"/>
    <property type="evidence" value="ECO:0007669"/>
    <property type="project" value="TreeGrafter"/>
</dbReference>
<feature type="compositionally biased region" description="Low complexity" evidence="15">
    <location>
        <begin position="958"/>
        <end position="967"/>
    </location>
</feature>
<evidence type="ECO:0000256" key="7">
    <source>
        <dbReference type="ARBA" id="ARBA00023098"/>
    </source>
</evidence>
<dbReference type="PANTHER" id="PTHR10336:SF10">
    <property type="entry name" value="1-PHOSPHATIDYLINOSITOL 4,5-BISPHOSPHATE PHOSPHODIESTERASE BETA-2"/>
    <property type="match status" value="1"/>
</dbReference>
<dbReference type="Gene3D" id="1.20.1230.10">
    <property type="entry name" value="Phospholipase C beta, distal C-terminal domain"/>
    <property type="match status" value="1"/>
</dbReference>
<protein>
    <recommendedName>
        <fullName evidence="11">1-phosphatidylinositol 4,5-bisphosphate phosphodiesterase</fullName>
        <ecNumber evidence="11">3.1.4.11</ecNumber>
    </recommendedName>
</protein>
<dbReference type="Gene3D" id="3.20.20.190">
    <property type="entry name" value="Phosphatidylinositol (PI) phosphodiesterase"/>
    <property type="match status" value="1"/>
</dbReference>